<dbReference type="AlphaFoldDB" id="R9PH88"/>
<dbReference type="eggNOG" id="ENOG502SFGK">
    <property type="taxonomic scope" value="Eukaryota"/>
</dbReference>
<dbReference type="OrthoDB" id="17066at2759"/>
<feature type="compositionally biased region" description="Low complexity" evidence="1">
    <location>
        <begin position="141"/>
        <end position="171"/>
    </location>
</feature>
<dbReference type="GeneID" id="24110321"/>
<dbReference type="HOGENOM" id="CLU_787834_0_0_1"/>
<proteinExistence type="predicted"/>
<evidence type="ECO:0000256" key="1">
    <source>
        <dbReference type="SAM" id="MobiDB-lite"/>
    </source>
</evidence>
<evidence type="ECO:0000313" key="3">
    <source>
        <dbReference type="Proteomes" id="UP000014071"/>
    </source>
</evidence>
<feature type="region of interest" description="Disordered" evidence="1">
    <location>
        <begin position="378"/>
        <end position="399"/>
    </location>
</feature>
<reference evidence="3" key="1">
    <citation type="journal article" date="2013" name="Genome Announc.">
        <title>Draft genome sequence of the basidiomycetous yeast-like fungus Pseudozyma hubeiensis SY62, which produces an abundant amount of the biosurfactant mannosylerythritol lipids.</title>
        <authorList>
            <person name="Konishi M."/>
            <person name="Hatada Y."/>
            <person name="Horiuchi J."/>
        </authorList>
    </citation>
    <scope>NUCLEOTIDE SEQUENCE [LARGE SCALE GENOMIC DNA]</scope>
    <source>
        <strain evidence="3">SY62</strain>
    </source>
</reference>
<gene>
    <name evidence="2" type="ORF">PHSY_005041</name>
</gene>
<organism evidence="2 3">
    <name type="scientific">Pseudozyma hubeiensis (strain SY62)</name>
    <name type="common">Yeast</name>
    <dbReference type="NCBI Taxonomy" id="1305764"/>
    <lineage>
        <taxon>Eukaryota</taxon>
        <taxon>Fungi</taxon>
        <taxon>Dikarya</taxon>
        <taxon>Basidiomycota</taxon>
        <taxon>Ustilaginomycotina</taxon>
        <taxon>Ustilaginomycetes</taxon>
        <taxon>Ustilaginales</taxon>
        <taxon>Ustilaginaceae</taxon>
        <taxon>Pseudozyma</taxon>
    </lineage>
</organism>
<dbReference type="PANTHER" id="PTHR15827:SF2">
    <property type="entry name" value="CYCLIN-DEPENDENT KINASE 2-INTERACTING PROTEIN"/>
    <property type="match status" value="1"/>
</dbReference>
<dbReference type="EMBL" id="DF238810">
    <property type="protein sequence ID" value="GAC97455.1"/>
    <property type="molecule type" value="Genomic_DNA"/>
</dbReference>
<dbReference type="PANTHER" id="PTHR15827">
    <property type="entry name" value="CYCLIN-DEPENDENT KINASE 2-INTERACTING PROTEIN"/>
    <property type="match status" value="1"/>
</dbReference>
<keyword evidence="3" id="KW-1185">Reference proteome</keyword>
<sequence length="439" mass="47708">MDRSLRFQSIGNLARAGHGFADDVTMCQLAESVFRLSAQNLDFPLHLIMSLQGMQTHHRARYHPLNCFWMPSPASNRPSAAALSPFGRNSQNAALLAKANKAGSTPPSSPASGSSSRQAPSTPKSSKAAALGNGNTGGGNNRSISLSSRSSPQPSSRLTSPPTPGPSSTVSIYDSTGLLSRDFETTYHRQCRTLLAAFVAAARMWEEIATFDGLKWAKEAVDGWEDVYAANKLGQRDANAPRRARGPPSASITRAQDKRKALALDSKQAHDPILGPGGLRETRLADAVERIEAAHDGLATVMDRLGKALNKLTTASDSLAALLDEASQRKGLEFAFQDPMWGTWPMERFVERVLDLTRQYRISTQHLQLLVPTLIKSGEPPASTGARKHAEQEAVERRSKQRRAAYEAWIGLPYLETRGSQSLVGLEAVCEVEVGRWKE</sequence>
<dbReference type="RefSeq" id="XP_012191042.1">
    <property type="nucleotide sequence ID" value="XM_012335652.1"/>
</dbReference>
<feature type="region of interest" description="Disordered" evidence="1">
    <location>
        <begin position="97"/>
        <end position="173"/>
    </location>
</feature>
<feature type="region of interest" description="Disordered" evidence="1">
    <location>
        <begin position="237"/>
        <end position="256"/>
    </location>
</feature>
<accession>R9PH88</accession>
<feature type="compositionally biased region" description="Basic and acidic residues" evidence="1">
    <location>
        <begin position="388"/>
        <end position="398"/>
    </location>
</feature>
<name>R9PH88_PSEHS</name>
<feature type="compositionally biased region" description="Low complexity" evidence="1">
    <location>
        <begin position="97"/>
        <end position="133"/>
    </location>
</feature>
<protein>
    <submittedName>
        <fullName evidence="2">Uncharacterized protein</fullName>
    </submittedName>
</protein>
<dbReference type="Proteomes" id="UP000014071">
    <property type="component" value="Unassembled WGS sequence"/>
</dbReference>
<evidence type="ECO:0000313" key="2">
    <source>
        <dbReference type="EMBL" id="GAC97455.1"/>
    </source>
</evidence>